<evidence type="ECO:0000313" key="2">
    <source>
        <dbReference type="Proteomes" id="UP000276309"/>
    </source>
</evidence>
<dbReference type="AlphaFoldDB" id="A0A3G2L4C0"/>
<dbReference type="KEGG" id="emar:D1013_06940"/>
<evidence type="ECO:0000313" key="1">
    <source>
        <dbReference type="EMBL" id="AYN67122.1"/>
    </source>
</evidence>
<dbReference type="OrthoDB" id="1426706at2"/>
<keyword evidence="2" id="KW-1185">Reference proteome</keyword>
<accession>A0A3G2L4C0</accession>
<sequence>MNNSKLRLAMGVKGSTNSHAGELNLLSKWTGKKSRYHYRLIDYKNKQHKTDVLLSQTKCNLEVLPQGLMVVGNFTEKDSIIPILKNEIESITLIRGKEVIDTFYMSPMYILSKLGIPNRISRHLKVYPSEYKITETRVHIKCEDYELRLITDGNRFSKLHRSLKKLGYTNLKLLERPKLNLLQYRRALDL</sequence>
<protein>
    <submittedName>
        <fullName evidence="1">Uncharacterized protein</fullName>
    </submittedName>
</protein>
<dbReference type="Proteomes" id="UP000276309">
    <property type="component" value="Chromosome"/>
</dbReference>
<gene>
    <name evidence="1" type="ORF">D1013_06940</name>
</gene>
<organism evidence="1 2">
    <name type="scientific">Euzebyella marina</name>
    <dbReference type="NCBI Taxonomy" id="1761453"/>
    <lineage>
        <taxon>Bacteria</taxon>
        <taxon>Pseudomonadati</taxon>
        <taxon>Bacteroidota</taxon>
        <taxon>Flavobacteriia</taxon>
        <taxon>Flavobacteriales</taxon>
        <taxon>Flavobacteriaceae</taxon>
        <taxon>Euzebyella</taxon>
    </lineage>
</organism>
<proteinExistence type="predicted"/>
<dbReference type="EMBL" id="CP032050">
    <property type="protein sequence ID" value="AYN67122.1"/>
    <property type="molecule type" value="Genomic_DNA"/>
</dbReference>
<name>A0A3G2L4C0_9FLAO</name>
<reference evidence="1 2" key="1">
    <citation type="submission" date="2018-08" db="EMBL/GenBank/DDBJ databases">
        <title>The reduced genetic potential of extracellular carbohydrate catabolism in Euzebyella marina RN62, a Flavobacteriia bacterium isolated from the hadal water.</title>
        <authorList>
            <person name="Xue C."/>
        </authorList>
    </citation>
    <scope>NUCLEOTIDE SEQUENCE [LARGE SCALE GENOMIC DNA]</scope>
    <source>
        <strain evidence="1 2">RN62</strain>
    </source>
</reference>